<dbReference type="EMBL" id="PVTF01000024">
    <property type="protein sequence ID" value="PRY30360.1"/>
    <property type="molecule type" value="Genomic_DNA"/>
</dbReference>
<comment type="caution">
    <text evidence="1">The sequence shown here is derived from an EMBL/GenBank/DDBJ whole genome shotgun (WGS) entry which is preliminary data.</text>
</comment>
<sequence>MILRLAILPHAPLLVPELVGGAADETEPLRAACVAAARELADSSPHWVAIAGDPSGPRTIGPDISGTFRGYGVDVPVALSAVESSSDPGLPLAALAAGWLRARAGALDVRVELVHPDLPTADCLAVGKRLADEPEVGFLVLGTGSHRHGDASVGRPDDRAGPFDDGVRAALAAADPEALLALDPWLAAELGADGRAAWQVLAGLAEATGPWRCTRSELLVPYGVGYHVAVWETGV</sequence>
<evidence type="ECO:0008006" key="3">
    <source>
        <dbReference type="Google" id="ProtNLM"/>
    </source>
</evidence>
<gene>
    <name evidence="1" type="ORF">CLV43_12492</name>
</gene>
<proteinExistence type="predicted"/>
<keyword evidence="2" id="KW-1185">Reference proteome</keyword>
<reference evidence="1 2" key="1">
    <citation type="submission" date="2018-03" db="EMBL/GenBank/DDBJ databases">
        <title>Genomic Encyclopedia of Archaeal and Bacterial Type Strains, Phase II (KMG-II): from individual species to whole genera.</title>
        <authorList>
            <person name="Goeker M."/>
        </authorList>
    </citation>
    <scope>NUCLEOTIDE SEQUENCE [LARGE SCALE GENOMIC DNA]</scope>
    <source>
        <strain evidence="1 2">DSM 44720</strain>
    </source>
</reference>
<dbReference type="SUPFAM" id="SSF53213">
    <property type="entry name" value="LigB-like"/>
    <property type="match status" value="1"/>
</dbReference>
<name>A0A2T0SAB5_9PSEU</name>
<dbReference type="Proteomes" id="UP000239494">
    <property type="component" value="Unassembled WGS sequence"/>
</dbReference>
<dbReference type="OrthoDB" id="4543339at2"/>
<dbReference type="RefSeq" id="WP_106196793.1">
    <property type="nucleotide sequence ID" value="NZ_PVTF01000024.1"/>
</dbReference>
<evidence type="ECO:0000313" key="1">
    <source>
        <dbReference type="EMBL" id="PRY30360.1"/>
    </source>
</evidence>
<organism evidence="1 2">
    <name type="scientific">Umezawaea tangerina</name>
    <dbReference type="NCBI Taxonomy" id="84725"/>
    <lineage>
        <taxon>Bacteria</taxon>
        <taxon>Bacillati</taxon>
        <taxon>Actinomycetota</taxon>
        <taxon>Actinomycetes</taxon>
        <taxon>Pseudonocardiales</taxon>
        <taxon>Pseudonocardiaceae</taxon>
        <taxon>Umezawaea</taxon>
    </lineage>
</organism>
<dbReference type="Gene3D" id="3.40.830.10">
    <property type="entry name" value="LigB-like"/>
    <property type="match status" value="1"/>
</dbReference>
<evidence type="ECO:0000313" key="2">
    <source>
        <dbReference type="Proteomes" id="UP000239494"/>
    </source>
</evidence>
<accession>A0A2T0SAB5</accession>
<dbReference type="AlphaFoldDB" id="A0A2T0SAB5"/>
<protein>
    <recommendedName>
        <fullName evidence="3">Catalytic LigB subunit of aromatic ring-opening dioxygenase</fullName>
    </recommendedName>
</protein>